<gene>
    <name evidence="2" type="ORF">DCAR_0314106</name>
</gene>
<evidence type="ECO:0000313" key="2">
    <source>
        <dbReference type="EMBL" id="WOG94809.1"/>
    </source>
</evidence>
<evidence type="ECO:0000313" key="3">
    <source>
        <dbReference type="Proteomes" id="UP000077755"/>
    </source>
</evidence>
<organism evidence="2 3">
    <name type="scientific">Daucus carota subsp. sativus</name>
    <name type="common">Carrot</name>
    <dbReference type="NCBI Taxonomy" id="79200"/>
    <lineage>
        <taxon>Eukaryota</taxon>
        <taxon>Viridiplantae</taxon>
        <taxon>Streptophyta</taxon>
        <taxon>Embryophyta</taxon>
        <taxon>Tracheophyta</taxon>
        <taxon>Spermatophyta</taxon>
        <taxon>Magnoliopsida</taxon>
        <taxon>eudicotyledons</taxon>
        <taxon>Gunneridae</taxon>
        <taxon>Pentapetalae</taxon>
        <taxon>asterids</taxon>
        <taxon>campanulids</taxon>
        <taxon>Apiales</taxon>
        <taxon>Apiaceae</taxon>
        <taxon>Apioideae</taxon>
        <taxon>Scandiceae</taxon>
        <taxon>Daucinae</taxon>
        <taxon>Daucus</taxon>
        <taxon>Daucus sect. Daucus</taxon>
    </lineage>
</organism>
<dbReference type="OMA" id="NERSDAF"/>
<name>A0A166CF42_DAUCS</name>
<dbReference type="Proteomes" id="UP000077755">
    <property type="component" value="Chromosome 3"/>
</dbReference>
<protein>
    <submittedName>
        <fullName evidence="2">Uncharacterized protein</fullName>
    </submittedName>
</protein>
<keyword evidence="3" id="KW-1185">Reference proteome</keyword>
<sequence>MQKKNEMNIKNSRKVSICYRLYSFILNTLFSPTLKPVTMGHSLNSDNGHQMLLKDQARNGQDSNLVNSSEILVEFRHHIGSSNQRETGDNSRVDIIRPKEVREAKGGGDFEAISLIKVKGKEPKKIVTIKEFTGKYQKDSSVQQQQEDKSKLPVPKDQPHSVKKHVVPRLLTVDKNINERSDAFIRRKKAAMERGNSSTDDENL</sequence>
<accession>A0A166CF42</accession>
<reference evidence="2" key="1">
    <citation type="journal article" date="2016" name="Nat. Genet.">
        <title>A high-quality carrot genome assembly provides new insights into carotenoid accumulation and asterid genome evolution.</title>
        <authorList>
            <person name="Iorizzo M."/>
            <person name="Ellison S."/>
            <person name="Senalik D."/>
            <person name="Zeng P."/>
            <person name="Satapoomin P."/>
            <person name="Huang J."/>
            <person name="Bowman M."/>
            <person name="Iovene M."/>
            <person name="Sanseverino W."/>
            <person name="Cavagnaro P."/>
            <person name="Yildiz M."/>
            <person name="Macko-Podgorni A."/>
            <person name="Moranska E."/>
            <person name="Grzebelus E."/>
            <person name="Grzebelus D."/>
            <person name="Ashrafi H."/>
            <person name="Zheng Z."/>
            <person name="Cheng S."/>
            <person name="Spooner D."/>
            <person name="Van Deynze A."/>
            <person name="Simon P."/>
        </authorList>
    </citation>
    <scope>NUCLEOTIDE SEQUENCE</scope>
    <source>
        <tissue evidence="2">Leaf</tissue>
    </source>
</reference>
<feature type="region of interest" description="Disordered" evidence="1">
    <location>
        <begin position="136"/>
        <end position="168"/>
    </location>
</feature>
<dbReference type="EMBL" id="CP093345">
    <property type="protein sequence ID" value="WOG94809.1"/>
    <property type="molecule type" value="Genomic_DNA"/>
</dbReference>
<proteinExistence type="predicted"/>
<dbReference type="Gramene" id="KZN03698">
    <property type="protein sequence ID" value="KZN03698"/>
    <property type="gene ID" value="DCAR_012454"/>
</dbReference>
<reference evidence="2" key="2">
    <citation type="submission" date="2022-03" db="EMBL/GenBank/DDBJ databases">
        <title>Draft title - Genomic analysis of global carrot germplasm unveils the trajectory of domestication and the origin of high carotenoid orange carrot.</title>
        <authorList>
            <person name="Iorizzo M."/>
            <person name="Ellison S."/>
            <person name="Senalik D."/>
            <person name="Macko-Podgorni A."/>
            <person name="Grzebelus D."/>
            <person name="Bostan H."/>
            <person name="Rolling W."/>
            <person name="Curaba J."/>
            <person name="Simon P."/>
        </authorList>
    </citation>
    <scope>NUCLEOTIDE SEQUENCE</scope>
    <source>
        <tissue evidence="2">Leaf</tissue>
    </source>
</reference>
<evidence type="ECO:0000256" key="1">
    <source>
        <dbReference type="SAM" id="MobiDB-lite"/>
    </source>
</evidence>
<dbReference type="AlphaFoldDB" id="A0A166CF42"/>
<feature type="region of interest" description="Disordered" evidence="1">
    <location>
        <begin position="181"/>
        <end position="204"/>
    </location>
</feature>